<keyword evidence="2" id="KW-1185">Reference proteome</keyword>
<evidence type="ECO:0000313" key="2">
    <source>
        <dbReference type="Proteomes" id="UP001652628"/>
    </source>
</evidence>
<name>A0ABM4TSB1_DROSZ</name>
<organism evidence="2 3">
    <name type="scientific">Drosophila suzukii</name>
    <name type="common">Spotted-wing drosophila fruit fly</name>
    <dbReference type="NCBI Taxonomy" id="28584"/>
    <lineage>
        <taxon>Eukaryota</taxon>
        <taxon>Metazoa</taxon>
        <taxon>Ecdysozoa</taxon>
        <taxon>Arthropoda</taxon>
        <taxon>Hexapoda</taxon>
        <taxon>Insecta</taxon>
        <taxon>Pterygota</taxon>
        <taxon>Neoptera</taxon>
        <taxon>Endopterygota</taxon>
        <taxon>Diptera</taxon>
        <taxon>Brachycera</taxon>
        <taxon>Muscomorpha</taxon>
        <taxon>Ephydroidea</taxon>
        <taxon>Drosophilidae</taxon>
        <taxon>Drosophila</taxon>
        <taxon>Sophophora</taxon>
    </lineage>
</organism>
<sequence length="953" mass="108245">MYKQNEKDSFVPMSIKKLVEECRSFKDISSLSITETEIMGSLASIEPYCKHLSQLTVQVKENHDIEEYEAVTDWPNLKTFTLLGRHEPGSLEPFLKNAARNGFLAHLHLDTAELDMDEVAALTSINSLKSLKCGFSDHQSIGLLSKMASLNTVIITTELNNEIAKQVAIIFKNAKGDMRVQLKQRGFQFRMERQAQLFVVYLPQHDPVDMTVLAPLSELYEIRYLTIRGPHQSGSLADLFRGFGAANLSKLQEVVIYSDIFLTGKETAAVATIKPLKVLECGFVKPLNTEQLSNPTALRELCIVNLPKGSMKDLFAALASKKEPTLQYFILTDGMLHCEETEELVNIKSLKYLVCRFQDVGALDRIGELPHLEFAYITVRQRNYQSTELSKNLLRFLVHCQKEGQVKFRGCCVTYSQLEGLVIVVFKNKESDADLCTLLGWLGNIKQLRISGRPAVGNLKALLEGVLLHNKLELLLISRLKPHEIPVVAQMESLTKITVGFLQRSKVELLARLPHLKWLCITVHLPGSLECLFYDLAERVPTSKLETLTILEVYLKPEELAEVSRIRSLRRFRCGLVDPYNEWSLTELSVYSLLEELYIQSYQSGSLVELFRAIKPMSYFHRLIVRGCRLTTREVKAIKGIRTLRTLQCSLDNARDIGILERLPLLEELVIESIGIIHRNPLAILANKERQTLKKLVIKNRSLGSNDFKSLALMSSLRTLDIIIHNASDIECLALLNLSELKLNCPQEINITALLVALSDKDPHVLCSFELINNVLAEKPTKLLLQVKSLRVLKIGFSDLESLDLLSQQTELEVLEIKNKTFRVNHIIKILKNCRKLREIHFLERNEKINTGFISQCMDTLKTVRNPSNQPALQMYFDSLYCISVEQQYSVDESILAIKIKTRPPIDDFNDEIFLEPSDDTSDSDEPKHFVRNPEKMPVESESDSTETTDFDD</sequence>
<accession>A0ABM4TSB1</accession>
<dbReference type="SUPFAM" id="SSF52058">
    <property type="entry name" value="L domain-like"/>
    <property type="match status" value="2"/>
</dbReference>
<feature type="compositionally biased region" description="Acidic residues" evidence="1">
    <location>
        <begin position="941"/>
        <end position="953"/>
    </location>
</feature>
<reference evidence="3" key="1">
    <citation type="submission" date="2025-08" db="UniProtKB">
        <authorList>
            <consortium name="RefSeq"/>
        </authorList>
    </citation>
    <scope>IDENTIFICATION</scope>
</reference>
<feature type="compositionally biased region" description="Basic and acidic residues" evidence="1">
    <location>
        <begin position="925"/>
        <end position="939"/>
    </location>
</feature>
<dbReference type="GeneID" id="139353221"/>
<gene>
    <name evidence="3" type="primary">LOC139353221</name>
</gene>
<evidence type="ECO:0000256" key="1">
    <source>
        <dbReference type="SAM" id="MobiDB-lite"/>
    </source>
</evidence>
<feature type="region of interest" description="Disordered" evidence="1">
    <location>
        <begin position="911"/>
        <end position="953"/>
    </location>
</feature>
<evidence type="ECO:0000313" key="3">
    <source>
        <dbReference type="RefSeq" id="XP_070852861.1"/>
    </source>
</evidence>
<feature type="compositionally biased region" description="Acidic residues" evidence="1">
    <location>
        <begin position="911"/>
        <end position="924"/>
    </location>
</feature>
<proteinExistence type="predicted"/>
<dbReference type="RefSeq" id="XP_070852861.1">
    <property type="nucleotide sequence ID" value="XM_070996760.1"/>
</dbReference>
<dbReference type="InterPro" id="IPR032675">
    <property type="entry name" value="LRR_dom_sf"/>
</dbReference>
<dbReference type="Proteomes" id="UP001652628">
    <property type="component" value="Chromosome 3"/>
</dbReference>
<protein>
    <submittedName>
        <fullName evidence="3">Internalin I-like</fullName>
    </submittedName>
</protein>
<dbReference type="Gene3D" id="3.80.10.10">
    <property type="entry name" value="Ribonuclease Inhibitor"/>
    <property type="match status" value="2"/>
</dbReference>